<dbReference type="CDD" id="cd00110">
    <property type="entry name" value="LamG"/>
    <property type="match status" value="2"/>
</dbReference>
<dbReference type="PANTHER" id="PTHR15036">
    <property type="entry name" value="PIKACHURIN-LIKE PROTEIN"/>
    <property type="match status" value="1"/>
</dbReference>
<dbReference type="AlphaFoldDB" id="A0A368GJB7"/>
<dbReference type="SMART" id="SM00282">
    <property type="entry name" value="LamG"/>
    <property type="match status" value="1"/>
</dbReference>
<sequence>ATTAVWRRVDDELPAESNTTRGVLRLPSVSREDEGTYQCTVSKDGVDMVSVVELQVDDFVPVFRGQEALTFPPMSDDEITNFDVILTINTTGESGVIFETARRPSVPNEDPMDNARPPSLEHRARIDDGLLVYEYDIGYGKESIVSTNNIVPNEWNTVVLRNNETAALLQLNSGPVTEKLHDTLIWKEGSNGPVILGVHIDPTAYERTQQGFKGVISSLTVSGEAVQLGKAGYECVCSEEYAGEYCQRRSSLCKGENCNSGICIEREDTWQCVCPSNTTGIRCEVKAESALDSFGYNQDTSFVTMPSPRDLDQLEISMTVKPGEVENKHILLYVAEDYNPESSKHLSVSIVDGAITYSYNDGTGREEVRSSPIEMGMEYAVVLSRNSSATSLHVNGEVFTVEVRMCLISFCKV</sequence>
<dbReference type="InterPro" id="IPR050372">
    <property type="entry name" value="Neurexin-related_CASP"/>
</dbReference>
<evidence type="ECO:0000313" key="5">
    <source>
        <dbReference type="EMBL" id="RCN43075.1"/>
    </source>
</evidence>
<protein>
    <submittedName>
        <fullName evidence="5">Laminin G domain protein</fullName>
    </submittedName>
</protein>
<dbReference type="Pfam" id="PF02210">
    <property type="entry name" value="Laminin_G_2"/>
    <property type="match status" value="1"/>
</dbReference>
<dbReference type="EMBL" id="JOJR01000171">
    <property type="protein sequence ID" value="RCN43075.1"/>
    <property type="molecule type" value="Genomic_DNA"/>
</dbReference>
<reference evidence="5 6" key="1">
    <citation type="submission" date="2014-10" db="EMBL/GenBank/DDBJ databases">
        <title>Draft genome of the hookworm Ancylostoma caninum.</title>
        <authorList>
            <person name="Mitreva M."/>
        </authorList>
    </citation>
    <scope>NUCLEOTIDE SEQUENCE [LARGE SCALE GENOMIC DNA]</scope>
    <source>
        <strain evidence="5 6">Baltimore</strain>
    </source>
</reference>
<dbReference type="PROSITE" id="PS50835">
    <property type="entry name" value="IG_LIKE"/>
    <property type="match status" value="1"/>
</dbReference>
<evidence type="ECO:0000259" key="3">
    <source>
        <dbReference type="PROSITE" id="PS50025"/>
    </source>
</evidence>
<name>A0A368GJB7_ANCCA</name>
<dbReference type="Proteomes" id="UP000252519">
    <property type="component" value="Unassembled WGS sequence"/>
</dbReference>
<dbReference type="GO" id="GO:0016020">
    <property type="term" value="C:membrane"/>
    <property type="evidence" value="ECO:0007669"/>
    <property type="project" value="UniProtKB-SubCell"/>
</dbReference>
<dbReference type="Gene3D" id="2.60.120.200">
    <property type="match status" value="2"/>
</dbReference>
<dbReference type="InterPro" id="IPR013320">
    <property type="entry name" value="ConA-like_dom_sf"/>
</dbReference>
<dbReference type="Gene3D" id="2.10.25.10">
    <property type="entry name" value="Laminin"/>
    <property type="match status" value="1"/>
</dbReference>
<feature type="domain" description="Ig-like" evidence="4">
    <location>
        <begin position="1"/>
        <end position="55"/>
    </location>
</feature>
<accession>A0A368GJB7</accession>
<dbReference type="STRING" id="29170.A0A368GJB7"/>
<dbReference type="InterPro" id="IPR007110">
    <property type="entry name" value="Ig-like_dom"/>
</dbReference>
<organism evidence="5 6">
    <name type="scientific">Ancylostoma caninum</name>
    <name type="common">Dog hookworm</name>
    <dbReference type="NCBI Taxonomy" id="29170"/>
    <lineage>
        <taxon>Eukaryota</taxon>
        <taxon>Metazoa</taxon>
        <taxon>Ecdysozoa</taxon>
        <taxon>Nematoda</taxon>
        <taxon>Chromadorea</taxon>
        <taxon>Rhabditida</taxon>
        <taxon>Rhabditina</taxon>
        <taxon>Rhabditomorpha</taxon>
        <taxon>Strongyloidea</taxon>
        <taxon>Ancylostomatidae</taxon>
        <taxon>Ancylostomatinae</taxon>
        <taxon>Ancylostoma</taxon>
    </lineage>
</organism>
<feature type="domain" description="Laminin G" evidence="3">
    <location>
        <begin position="58"/>
        <end position="246"/>
    </location>
</feature>
<gene>
    <name evidence="5" type="ORF">ANCCAN_10956</name>
</gene>
<proteinExistence type="predicted"/>
<dbReference type="OrthoDB" id="430340at2759"/>
<comment type="caution">
    <text evidence="5">The sequence shown here is derived from an EMBL/GenBank/DDBJ whole genome shotgun (WGS) entry which is preliminary data.</text>
</comment>
<feature type="non-terminal residue" evidence="5">
    <location>
        <position position="1"/>
    </location>
</feature>
<dbReference type="PROSITE" id="PS50025">
    <property type="entry name" value="LAM_G_DOMAIN"/>
    <property type="match status" value="1"/>
</dbReference>
<dbReference type="SUPFAM" id="SSF49899">
    <property type="entry name" value="Concanavalin A-like lectins/glucanases"/>
    <property type="match status" value="2"/>
</dbReference>
<evidence type="ECO:0000256" key="1">
    <source>
        <dbReference type="ARBA" id="ARBA00023157"/>
    </source>
</evidence>
<dbReference type="InterPro" id="IPR036179">
    <property type="entry name" value="Ig-like_dom_sf"/>
</dbReference>
<dbReference type="InterPro" id="IPR013783">
    <property type="entry name" value="Ig-like_fold"/>
</dbReference>
<evidence type="ECO:0000259" key="4">
    <source>
        <dbReference type="PROSITE" id="PS50835"/>
    </source>
</evidence>
<dbReference type="InterPro" id="IPR001791">
    <property type="entry name" value="Laminin_G"/>
</dbReference>
<dbReference type="Gene3D" id="2.60.40.10">
    <property type="entry name" value="Immunoglobulins"/>
    <property type="match status" value="1"/>
</dbReference>
<keyword evidence="6" id="KW-1185">Reference proteome</keyword>
<dbReference type="PROSITE" id="PS00022">
    <property type="entry name" value="EGF_1"/>
    <property type="match status" value="1"/>
</dbReference>
<dbReference type="PANTHER" id="PTHR15036:SF85">
    <property type="entry name" value="SP2353, ISOFORM A"/>
    <property type="match status" value="1"/>
</dbReference>
<evidence type="ECO:0000313" key="6">
    <source>
        <dbReference type="Proteomes" id="UP000252519"/>
    </source>
</evidence>
<evidence type="ECO:0000256" key="2">
    <source>
        <dbReference type="PROSITE-ProRule" id="PRU00122"/>
    </source>
</evidence>
<dbReference type="SUPFAM" id="SSF48726">
    <property type="entry name" value="Immunoglobulin"/>
    <property type="match status" value="1"/>
</dbReference>
<dbReference type="InterPro" id="IPR000742">
    <property type="entry name" value="EGF"/>
</dbReference>
<keyword evidence="1" id="KW-1015">Disulfide bond</keyword>
<dbReference type="CDD" id="cd00054">
    <property type="entry name" value="EGF_CA"/>
    <property type="match status" value="1"/>
</dbReference>
<comment type="caution">
    <text evidence="2">Lacks conserved residue(s) required for the propagation of feature annotation.</text>
</comment>